<dbReference type="Gene3D" id="1.10.443.10">
    <property type="entry name" value="Intergrase catalytic core"/>
    <property type="match status" value="1"/>
</dbReference>
<dbReference type="InterPro" id="IPR011010">
    <property type="entry name" value="DNA_brk_join_enz"/>
</dbReference>
<keyword evidence="5" id="KW-1185">Reference proteome</keyword>
<dbReference type="InterPro" id="IPR002104">
    <property type="entry name" value="Integrase_catalytic"/>
</dbReference>
<evidence type="ECO:0000256" key="1">
    <source>
        <dbReference type="ARBA" id="ARBA00022908"/>
    </source>
</evidence>
<accession>A0A238VZT6</accession>
<dbReference type="SUPFAM" id="SSF56349">
    <property type="entry name" value="DNA breaking-rejoining enzymes"/>
    <property type="match status" value="1"/>
</dbReference>
<organism evidence="4 5">
    <name type="scientific">Puniceibacterium sediminis</name>
    <dbReference type="NCBI Taxonomy" id="1608407"/>
    <lineage>
        <taxon>Bacteria</taxon>
        <taxon>Pseudomonadati</taxon>
        <taxon>Pseudomonadota</taxon>
        <taxon>Alphaproteobacteria</taxon>
        <taxon>Rhodobacterales</taxon>
        <taxon>Paracoccaceae</taxon>
        <taxon>Puniceibacterium</taxon>
    </lineage>
</organism>
<dbReference type="CDD" id="cd00397">
    <property type="entry name" value="DNA_BRE_C"/>
    <property type="match status" value="1"/>
</dbReference>
<dbReference type="AlphaFoldDB" id="A0A238VZT6"/>
<keyword evidence="1" id="KW-0229">DNA integration</keyword>
<evidence type="ECO:0000259" key="3">
    <source>
        <dbReference type="PROSITE" id="PS51898"/>
    </source>
</evidence>
<dbReference type="InterPro" id="IPR050090">
    <property type="entry name" value="Tyrosine_recombinase_XerCD"/>
</dbReference>
<dbReference type="PROSITE" id="PS51898">
    <property type="entry name" value="TYR_RECOMBINASE"/>
    <property type="match status" value="1"/>
</dbReference>
<evidence type="ECO:0000313" key="5">
    <source>
        <dbReference type="Proteomes" id="UP000198417"/>
    </source>
</evidence>
<dbReference type="EMBL" id="FZNN01000004">
    <property type="protein sequence ID" value="SNR39776.1"/>
    <property type="molecule type" value="Genomic_DNA"/>
</dbReference>
<reference evidence="4 5" key="1">
    <citation type="submission" date="2017-06" db="EMBL/GenBank/DDBJ databases">
        <authorList>
            <person name="Kim H.J."/>
            <person name="Triplett B.A."/>
        </authorList>
    </citation>
    <scope>NUCLEOTIDE SEQUENCE [LARGE SCALE GENOMIC DNA]</scope>
    <source>
        <strain evidence="4 5">DSM 29052</strain>
    </source>
</reference>
<evidence type="ECO:0000313" key="4">
    <source>
        <dbReference type="EMBL" id="SNR39776.1"/>
    </source>
</evidence>
<evidence type="ECO:0000256" key="2">
    <source>
        <dbReference type="ARBA" id="ARBA00023172"/>
    </source>
</evidence>
<dbReference type="GO" id="GO:0015074">
    <property type="term" value="P:DNA integration"/>
    <property type="evidence" value="ECO:0007669"/>
    <property type="project" value="UniProtKB-KW"/>
</dbReference>
<dbReference type="InterPro" id="IPR013762">
    <property type="entry name" value="Integrase-like_cat_sf"/>
</dbReference>
<dbReference type="GO" id="GO:0003677">
    <property type="term" value="F:DNA binding"/>
    <property type="evidence" value="ECO:0007669"/>
    <property type="project" value="InterPro"/>
</dbReference>
<dbReference type="Pfam" id="PF00589">
    <property type="entry name" value="Phage_integrase"/>
    <property type="match status" value="1"/>
</dbReference>
<name>A0A238VZT6_9RHOB</name>
<gene>
    <name evidence="4" type="ORF">SAMN06265370_1048</name>
</gene>
<keyword evidence="2" id="KW-0233">DNA recombination</keyword>
<sequence>MPTLYITTRVRSGNYASKTLERHLRAIMHLYTWAMIDSIDVEIRLAQCEILNLHEIDSLVRACRSSYDVLVQTQNAPLKRQPRIGKVVSYEGARASAPKKTDEVAGPTAANRIRAIRDYLDWLMCASYNRTSKKSGSFDNFETARLYMRDAFTARLPINRGRAEQGNREGLSSDELDLLLQVLNPEDLKNPWSDKSLALRNQVIFLMLYTLGIRRGEVLGLKISNINFRNLEVSIHRRADDPDDPRVDQPNAKTKDRILHLEPPVADMIHDYIIKHRIRIPGAKQNPFLFVTHKPGPYQGRPLSTAGYSKMIETLRKRVPTLPDDLSGHSLRHSWNDYFSKFVDQKRLEGNNITAEREQQMRSYLMGWSEDSSTAATYTRRHVREASKKISLEMQKRFIMEQGNES</sequence>
<protein>
    <submittedName>
        <fullName evidence="4">Phage integrase family protein</fullName>
    </submittedName>
</protein>
<feature type="domain" description="Tyr recombinase" evidence="3">
    <location>
        <begin position="166"/>
        <end position="393"/>
    </location>
</feature>
<proteinExistence type="predicted"/>
<dbReference type="PANTHER" id="PTHR30349">
    <property type="entry name" value="PHAGE INTEGRASE-RELATED"/>
    <property type="match status" value="1"/>
</dbReference>
<dbReference type="GO" id="GO:0006310">
    <property type="term" value="P:DNA recombination"/>
    <property type="evidence" value="ECO:0007669"/>
    <property type="project" value="UniProtKB-KW"/>
</dbReference>
<dbReference type="Proteomes" id="UP000198417">
    <property type="component" value="Unassembled WGS sequence"/>
</dbReference>